<evidence type="ECO:0000256" key="5">
    <source>
        <dbReference type="SAM" id="Phobius"/>
    </source>
</evidence>
<protein>
    <recommendedName>
        <fullName evidence="8">Integral membrane protein</fullName>
    </recommendedName>
</protein>
<proteinExistence type="predicted"/>
<keyword evidence="7" id="KW-1185">Reference proteome</keyword>
<dbReference type="EMBL" id="JAVRRT010000003">
    <property type="protein sequence ID" value="KAK5173329.1"/>
    <property type="molecule type" value="Genomic_DNA"/>
</dbReference>
<dbReference type="GO" id="GO:0016020">
    <property type="term" value="C:membrane"/>
    <property type="evidence" value="ECO:0007669"/>
    <property type="project" value="InterPro"/>
</dbReference>
<evidence type="ECO:0000256" key="4">
    <source>
        <dbReference type="ARBA" id="ARBA00023136"/>
    </source>
</evidence>
<comment type="caution">
    <text evidence="6">The sequence shown here is derived from an EMBL/GenBank/DDBJ whole genome shotgun (WGS) entry which is preliminary data.</text>
</comment>
<dbReference type="PANTHER" id="PTHR10989">
    <property type="entry name" value="ANDROGEN-INDUCED PROTEIN 1-RELATED"/>
    <property type="match status" value="1"/>
</dbReference>
<keyword evidence="3 5" id="KW-1133">Transmembrane helix</keyword>
<evidence type="ECO:0000256" key="3">
    <source>
        <dbReference type="ARBA" id="ARBA00022989"/>
    </source>
</evidence>
<gene>
    <name evidence="6" type="ORF">LTR77_002010</name>
</gene>
<keyword evidence="2 5" id="KW-0812">Transmembrane</keyword>
<feature type="transmembrane region" description="Helical" evidence="5">
    <location>
        <begin position="174"/>
        <end position="193"/>
    </location>
</feature>
<dbReference type="InterPro" id="IPR006838">
    <property type="entry name" value="ADTRP_AIG1"/>
</dbReference>
<dbReference type="GeneID" id="89923357"/>
<dbReference type="RefSeq" id="XP_064662024.1">
    <property type="nucleotide sequence ID" value="XM_064799269.1"/>
</dbReference>
<comment type="subcellular location">
    <subcellularLocation>
        <location evidence="1">Endomembrane system</location>
        <topology evidence="1">Multi-pass membrane protein</topology>
    </subcellularLocation>
</comment>
<evidence type="ECO:0000256" key="2">
    <source>
        <dbReference type="ARBA" id="ARBA00022692"/>
    </source>
</evidence>
<evidence type="ECO:0000256" key="1">
    <source>
        <dbReference type="ARBA" id="ARBA00004127"/>
    </source>
</evidence>
<dbReference type="Proteomes" id="UP001337655">
    <property type="component" value="Unassembled WGS sequence"/>
</dbReference>
<sequence>MADNTARRLVDRHPLQRLNSPSRGASALLHARFLSVKGLRAYADFTTVPWSGFLRILFLLARAKPKSRSYGWHLQYLTIIGLSLAAATFAVGLLADLSASPTLFRVKNALSVASAPMECLISLLYWSLRAVDEKLVLPDWAMRLPMHTDLSFHAVPSLTLVIDLLFFSPPYSITFLPALALSGCIAFGYWFWIERCYQFNNFYPYPLFEMLSTAERIGLFGASALLMTLSTSLLVWLYGVVNGKVTGQQKSGNVKGE</sequence>
<name>A0AAV9PHV8_9PEZI</name>
<dbReference type="GO" id="GO:0012505">
    <property type="term" value="C:endomembrane system"/>
    <property type="evidence" value="ECO:0007669"/>
    <property type="project" value="UniProtKB-SubCell"/>
</dbReference>
<accession>A0AAV9PHV8</accession>
<organism evidence="6 7">
    <name type="scientific">Saxophila tyrrhenica</name>
    <dbReference type="NCBI Taxonomy" id="1690608"/>
    <lineage>
        <taxon>Eukaryota</taxon>
        <taxon>Fungi</taxon>
        <taxon>Dikarya</taxon>
        <taxon>Ascomycota</taxon>
        <taxon>Pezizomycotina</taxon>
        <taxon>Dothideomycetes</taxon>
        <taxon>Dothideomycetidae</taxon>
        <taxon>Mycosphaerellales</taxon>
        <taxon>Extremaceae</taxon>
        <taxon>Saxophila</taxon>
    </lineage>
</organism>
<evidence type="ECO:0008006" key="8">
    <source>
        <dbReference type="Google" id="ProtNLM"/>
    </source>
</evidence>
<dbReference type="PANTHER" id="PTHR10989:SF16">
    <property type="entry name" value="AT02829P-RELATED"/>
    <property type="match status" value="1"/>
</dbReference>
<feature type="transmembrane region" description="Helical" evidence="5">
    <location>
        <begin position="73"/>
        <end position="97"/>
    </location>
</feature>
<evidence type="ECO:0000313" key="6">
    <source>
        <dbReference type="EMBL" id="KAK5173329.1"/>
    </source>
</evidence>
<feature type="transmembrane region" description="Helical" evidence="5">
    <location>
        <begin position="217"/>
        <end position="241"/>
    </location>
</feature>
<dbReference type="AlphaFoldDB" id="A0AAV9PHV8"/>
<reference evidence="6 7" key="1">
    <citation type="submission" date="2023-08" db="EMBL/GenBank/DDBJ databases">
        <title>Black Yeasts Isolated from many extreme environments.</title>
        <authorList>
            <person name="Coleine C."/>
            <person name="Stajich J.E."/>
            <person name="Selbmann L."/>
        </authorList>
    </citation>
    <scope>NUCLEOTIDE SEQUENCE [LARGE SCALE GENOMIC DNA]</scope>
    <source>
        <strain evidence="6 7">CCFEE 5935</strain>
    </source>
</reference>
<evidence type="ECO:0000313" key="7">
    <source>
        <dbReference type="Proteomes" id="UP001337655"/>
    </source>
</evidence>
<dbReference type="Pfam" id="PF04750">
    <property type="entry name" value="Far-17a_AIG1"/>
    <property type="match status" value="1"/>
</dbReference>
<keyword evidence="4 5" id="KW-0472">Membrane</keyword>